<feature type="transmembrane region" description="Helical" evidence="1">
    <location>
        <begin position="34"/>
        <end position="55"/>
    </location>
</feature>
<organism evidence="2 3">
    <name type="scientific">Vigna unguiculata</name>
    <name type="common">Cowpea</name>
    <dbReference type="NCBI Taxonomy" id="3917"/>
    <lineage>
        <taxon>Eukaryota</taxon>
        <taxon>Viridiplantae</taxon>
        <taxon>Streptophyta</taxon>
        <taxon>Embryophyta</taxon>
        <taxon>Tracheophyta</taxon>
        <taxon>Spermatophyta</taxon>
        <taxon>Magnoliopsida</taxon>
        <taxon>eudicotyledons</taxon>
        <taxon>Gunneridae</taxon>
        <taxon>Pentapetalae</taxon>
        <taxon>rosids</taxon>
        <taxon>fabids</taxon>
        <taxon>Fabales</taxon>
        <taxon>Fabaceae</taxon>
        <taxon>Papilionoideae</taxon>
        <taxon>50 kb inversion clade</taxon>
        <taxon>NPAAA clade</taxon>
        <taxon>indigoferoid/millettioid clade</taxon>
        <taxon>Phaseoleae</taxon>
        <taxon>Vigna</taxon>
    </lineage>
</organism>
<evidence type="ECO:0000313" key="3">
    <source>
        <dbReference type="Proteomes" id="UP000501690"/>
    </source>
</evidence>
<dbReference type="AlphaFoldDB" id="A0A4D6LWA7"/>
<keyword evidence="1" id="KW-0472">Membrane</keyword>
<sequence>MPYHHNIVLQQASSSLPCHFSTTNATRFLFVEKALFVVVFLGAWCLVLGAFPSPLQMKQICDAAALPHVCRWSPWCFVKSLSQVCGWGAVFSMVVRWWFT</sequence>
<name>A0A4D6LWA7_VIGUN</name>
<dbReference type="EMBL" id="CP039349">
    <property type="protein sequence ID" value="QCD92945.1"/>
    <property type="molecule type" value="Genomic_DNA"/>
</dbReference>
<protein>
    <submittedName>
        <fullName evidence="2">Uncharacterized protein</fullName>
    </submittedName>
</protein>
<keyword evidence="3" id="KW-1185">Reference proteome</keyword>
<keyword evidence="1" id="KW-1133">Transmembrane helix</keyword>
<gene>
    <name evidence="2" type="ORF">DEO72_LG5g1014</name>
</gene>
<reference evidence="2 3" key="1">
    <citation type="submission" date="2019-04" db="EMBL/GenBank/DDBJ databases">
        <title>An improved genome assembly and genetic linkage map for asparagus bean, Vigna unguiculata ssp. sesquipedialis.</title>
        <authorList>
            <person name="Xia Q."/>
            <person name="Zhang R."/>
            <person name="Dong Y."/>
        </authorList>
    </citation>
    <scope>NUCLEOTIDE SEQUENCE [LARGE SCALE GENOMIC DNA]</scope>
    <source>
        <tissue evidence="2">Leaf</tissue>
    </source>
</reference>
<keyword evidence="1" id="KW-0812">Transmembrane</keyword>
<proteinExistence type="predicted"/>
<accession>A0A4D6LWA7</accession>
<dbReference type="Proteomes" id="UP000501690">
    <property type="component" value="Linkage Group LG5"/>
</dbReference>
<evidence type="ECO:0000256" key="1">
    <source>
        <dbReference type="SAM" id="Phobius"/>
    </source>
</evidence>
<evidence type="ECO:0000313" key="2">
    <source>
        <dbReference type="EMBL" id="QCD92945.1"/>
    </source>
</evidence>